<dbReference type="InterPro" id="IPR037946">
    <property type="entry name" value="MopB_CT_Tetrathionate"/>
</dbReference>
<feature type="domain" description="4Fe-4S Mo/W bis-MGD-type" evidence="9">
    <location>
        <begin position="43"/>
        <end position="98"/>
    </location>
</feature>
<proteinExistence type="inferred from homology"/>
<dbReference type="AlphaFoldDB" id="A0AA86AR00"/>
<dbReference type="SUPFAM" id="SSF50692">
    <property type="entry name" value="ADC-like"/>
    <property type="match status" value="1"/>
</dbReference>
<keyword evidence="4" id="KW-0479">Metal-binding</keyword>
<dbReference type="InterPro" id="IPR009010">
    <property type="entry name" value="Asp_de-COase-like_dom_sf"/>
</dbReference>
<dbReference type="CDD" id="cd02757">
    <property type="entry name" value="MopB_Arsenate-R"/>
    <property type="match status" value="1"/>
</dbReference>
<dbReference type="Pfam" id="PF00384">
    <property type="entry name" value="Molybdopterin"/>
    <property type="match status" value="1"/>
</dbReference>
<dbReference type="InterPro" id="IPR006963">
    <property type="entry name" value="Mopterin_OxRdtase_4Fe-4S_dom"/>
</dbReference>
<dbReference type="PANTHER" id="PTHR43742">
    <property type="entry name" value="TRIMETHYLAMINE-N-OXIDE REDUCTASE"/>
    <property type="match status" value="1"/>
</dbReference>
<organism evidence="10 11">
    <name type="scientific">Sulfurospirillum multivorans (strain DM 12446 / JCM 15788 / NBRC 109480)</name>
    <dbReference type="NCBI Taxonomy" id="1150621"/>
    <lineage>
        <taxon>Bacteria</taxon>
        <taxon>Pseudomonadati</taxon>
        <taxon>Campylobacterota</taxon>
        <taxon>Epsilonproteobacteria</taxon>
        <taxon>Campylobacterales</taxon>
        <taxon>Sulfurospirillaceae</taxon>
        <taxon>Sulfurospirillum</taxon>
    </lineage>
</organism>
<dbReference type="GO" id="GO:0016491">
    <property type="term" value="F:oxidoreductase activity"/>
    <property type="evidence" value="ECO:0007669"/>
    <property type="project" value="UniProtKB-KW"/>
</dbReference>
<dbReference type="InterPro" id="IPR050612">
    <property type="entry name" value="Prok_Mopterin_Oxidored"/>
</dbReference>
<keyword evidence="6" id="KW-0560">Oxidoreductase</keyword>
<evidence type="ECO:0000256" key="6">
    <source>
        <dbReference type="ARBA" id="ARBA00023002"/>
    </source>
</evidence>
<dbReference type="SUPFAM" id="SSF53706">
    <property type="entry name" value="Formate dehydrogenase/DMSO reductase, domains 1-3"/>
    <property type="match status" value="1"/>
</dbReference>
<dbReference type="InterPro" id="IPR006311">
    <property type="entry name" value="TAT_signal"/>
</dbReference>
<evidence type="ECO:0000256" key="1">
    <source>
        <dbReference type="ARBA" id="ARBA00010312"/>
    </source>
</evidence>
<dbReference type="PROSITE" id="PS51318">
    <property type="entry name" value="TAT"/>
    <property type="match status" value="1"/>
</dbReference>
<evidence type="ECO:0000256" key="4">
    <source>
        <dbReference type="ARBA" id="ARBA00022723"/>
    </source>
</evidence>
<evidence type="ECO:0000313" key="11">
    <source>
        <dbReference type="Proteomes" id="UP000019322"/>
    </source>
</evidence>
<dbReference type="InterPro" id="IPR006657">
    <property type="entry name" value="MoPterin_dinucl-bd_dom"/>
</dbReference>
<keyword evidence="8" id="KW-0411">Iron-sulfur</keyword>
<dbReference type="GO" id="GO:0043546">
    <property type="term" value="F:molybdopterin cofactor binding"/>
    <property type="evidence" value="ECO:0007669"/>
    <property type="project" value="InterPro"/>
</dbReference>
<evidence type="ECO:0000256" key="8">
    <source>
        <dbReference type="ARBA" id="ARBA00023014"/>
    </source>
</evidence>
<evidence type="ECO:0000313" key="10">
    <source>
        <dbReference type="EMBL" id="AHJ14372.1"/>
    </source>
</evidence>
<dbReference type="EMBL" id="CP007201">
    <property type="protein sequence ID" value="AHJ14372.1"/>
    <property type="molecule type" value="Genomic_DNA"/>
</dbReference>
<evidence type="ECO:0000259" key="9">
    <source>
        <dbReference type="PROSITE" id="PS51669"/>
    </source>
</evidence>
<keyword evidence="3" id="KW-0500">Molybdenum</keyword>
<evidence type="ECO:0000256" key="2">
    <source>
        <dbReference type="ARBA" id="ARBA00022485"/>
    </source>
</evidence>
<accession>A0AA86AR00</accession>
<dbReference type="InterPro" id="IPR006656">
    <property type="entry name" value="Mopterin_OxRdtase"/>
</dbReference>
<dbReference type="PANTHER" id="PTHR43742:SF9">
    <property type="entry name" value="TETRATHIONATE REDUCTASE SUBUNIT A"/>
    <property type="match status" value="1"/>
</dbReference>
<dbReference type="NCBIfam" id="TIGR01409">
    <property type="entry name" value="TAT_signal_seq"/>
    <property type="match status" value="1"/>
</dbReference>
<comment type="similarity">
    <text evidence="1">Belongs to the prokaryotic molybdopterin-containing oxidoreductase family.</text>
</comment>
<keyword evidence="7" id="KW-0408">Iron</keyword>
<dbReference type="Gene3D" id="3.40.228.10">
    <property type="entry name" value="Dimethylsulfoxide Reductase, domain 2"/>
    <property type="match status" value="1"/>
</dbReference>
<dbReference type="SMART" id="SM00926">
    <property type="entry name" value="Molybdop_Fe4S4"/>
    <property type="match status" value="1"/>
</dbReference>
<dbReference type="Gene3D" id="3.40.50.740">
    <property type="match status" value="1"/>
</dbReference>
<keyword evidence="5" id="KW-0732">Signal</keyword>
<dbReference type="Gene3D" id="2.40.40.20">
    <property type="match status" value="1"/>
</dbReference>
<dbReference type="PROSITE" id="PS51669">
    <property type="entry name" value="4FE4S_MOW_BIS_MGD"/>
    <property type="match status" value="1"/>
</dbReference>
<dbReference type="Pfam" id="PF04879">
    <property type="entry name" value="Molybdop_Fe4S4"/>
    <property type="match status" value="1"/>
</dbReference>
<evidence type="ECO:0000256" key="3">
    <source>
        <dbReference type="ARBA" id="ARBA00022505"/>
    </source>
</evidence>
<dbReference type="GO" id="GO:0046872">
    <property type="term" value="F:metal ion binding"/>
    <property type="evidence" value="ECO:0007669"/>
    <property type="project" value="UniProtKB-KW"/>
</dbReference>
<sequence>MSINRRDFLKTTAGSAAVASTLSIFPEVVEAKIGELAYEGEAGKWMSSTCQGCTSWCAIQGLVVDGKVVKIRGNPNSPSGGRICPRPHLALQQVYDPDRVKTPLKRTNPKKGKGVDPKFVPISWDEAINTIADKIMELINAGETHKYLLMRGRYTYMNEIMYNTFPKLIGSPNNISHSAICAEAEKFGRYYTEGYWDYADADLDNCKYLLAWGWDGIASNRQTPWFMNQLGYMKDKARITVIDPRLSATASKADRWLPIIPGMDGALQMAIAHVILSEGRWNKTFVGNFTDKINYFIPEKEVPSELEVEGKVIPVVFEENHTHGVVAWWNLELKDRTPEWAEKLTGISAKEIKEVAREFAAAGSRAISWVSPGASMQVRGAYSSFGGHALNGLVGSVDAEGGILQGSSAPSAKMPDYKPYLNEQLEKALKQKKIDQRGTKGFPALNKKSGGGVVTSRVAQAMMDKDPYDIKVAIGYWNNFVFSINGSNVWEKAMEQLPFFAHVTTNIAEMSMYADIVLPAKMHLFERYGFVKNKQNMYGYMSIHQPLIKPYGEAKTDETEVPFLLAQALAKKGFDGPLRYFQDNFKDIETGKTPETSEEFDLNVVKFLSKPVWDGSSNDKGDTINSWNELLEKGVWKTKKYKPGKKIDNFKTETKKFEFYSETLKKVMIEHAEKNKITVDEAFEAANYTCRGELGFVPHYEEVVRHGDEATYPFIFSEHRSRLNREGRSQNCSWYYEIKDVDPGDVANKDVTKINPLDGKKLGLKDGDKIKISSPQGSLESEVKLWEGTRPGVVIKCYGQGHWAYGRVGSEVFGAKPRGGNNNAILFHDYERLSGANPRHGGLSRVKIEKI</sequence>
<dbReference type="RefSeq" id="WP_025346199.1">
    <property type="nucleotide sequence ID" value="NZ_CP007201.1"/>
</dbReference>
<dbReference type="GO" id="GO:0051539">
    <property type="term" value="F:4 iron, 4 sulfur cluster binding"/>
    <property type="evidence" value="ECO:0007669"/>
    <property type="project" value="UniProtKB-KW"/>
</dbReference>
<name>A0AA86AR00_SULMK</name>
<reference evidence="10 11" key="1">
    <citation type="journal article" date="2014" name="Environ. Microbiol.">
        <title>Insights into organohalide respiration and the versatile catabolism of Sulfurospirillum multivorans gained from comparative genomics and physiological studies.</title>
        <authorList>
            <person name="Goris T."/>
            <person name="Schubert T."/>
            <person name="Gadkari J."/>
            <person name="Wubet T."/>
            <person name="Tarkka M."/>
            <person name="Buscot F."/>
            <person name="Adrian L."/>
            <person name="Diekert G."/>
        </authorList>
    </citation>
    <scope>NUCLEOTIDE SEQUENCE [LARGE SCALE GENOMIC DNA]</scope>
    <source>
        <strain evidence="11">DM 12446 / JCM 15788 / NBRC 109480</strain>
    </source>
</reference>
<dbReference type="CDD" id="cd02780">
    <property type="entry name" value="MopB_CT_Tetrathionate_Arsenate-R"/>
    <property type="match status" value="1"/>
</dbReference>
<protein>
    <submittedName>
        <fullName evidence="10">Arsenate reductase, chain A</fullName>
    </submittedName>
</protein>
<evidence type="ECO:0000256" key="7">
    <source>
        <dbReference type="ARBA" id="ARBA00023004"/>
    </source>
</evidence>
<keyword evidence="2" id="KW-0004">4Fe-4S</keyword>
<dbReference type="Proteomes" id="UP000019322">
    <property type="component" value="Chromosome"/>
</dbReference>
<evidence type="ECO:0000256" key="5">
    <source>
        <dbReference type="ARBA" id="ARBA00022729"/>
    </source>
</evidence>
<dbReference type="KEGG" id="smul:SMUL_3146"/>
<dbReference type="Gene3D" id="2.20.25.90">
    <property type="entry name" value="ADC-like domains"/>
    <property type="match status" value="1"/>
</dbReference>
<dbReference type="Pfam" id="PF01568">
    <property type="entry name" value="Molydop_binding"/>
    <property type="match status" value="1"/>
</dbReference>
<dbReference type="InterPro" id="IPR019546">
    <property type="entry name" value="TAT_signal_bac_arc"/>
</dbReference>
<gene>
    <name evidence="10" type="ORF">SMUL_3146</name>
</gene>